<keyword evidence="4" id="KW-0862">Zinc</keyword>
<evidence type="ECO:0000256" key="6">
    <source>
        <dbReference type="SAM" id="MobiDB-lite"/>
    </source>
</evidence>
<protein>
    <recommendedName>
        <fullName evidence="7">C2H2-type domain-containing protein</fullName>
    </recommendedName>
</protein>
<dbReference type="PANTHER" id="PTHR24409">
    <property type="entry name" value="ZINC FINGER PROTEIN 142"/>
    <property type="match status" value="1"/>
</dbReference>
<dbReference type="InterPro" id="IPR018523">
    <property type="entry name" value="Isocitrate_lyase_ph_CS"/>
</dbReference>
<dbReference type="InterPro" id="IPR013087">
    <property type="entry name" value="Znf_C2H2_type"/>
</dbReference>
<organism evidence="8 9">
    <name type="scientific">Serendipita indica (strain DSM 11827)</name>
    <name type="common">Root endophyte fungus</name>
    <name type="synonym">Piriformospora indica</name>
    <dbReference type="NCBI Taxonomy" id="1109443"/>
    <lineage>
        <taxon>Eukaryota</taxon>
        <taxon>Fungi</taxon>
        <taxon>Dikarya</taxon>
        <taxon>Basidiomycota</taxon>
        <taxon>Agaricomycotina</taxon>
        <taxon>Agaricomycetes</taxon>
        <taxon>Sebacinales</taxon>
        <taxon>Serendipitaceae</taxon>
        <taxon>Serendipita</taxon>
    </lineage>
</organism>
<keyword evidence="3 5" id="KW-0863">Zinc-finger</keyword>
<feature type="compositionally biased region" description="Polar residues" evidence="6">
    <location>
        <begin position="14"/>
        <end position="25"/>
    </location>
</feature>
<dbReference type="GO" id="GO:0000977">
    <property type="term" value="F:RNA polymerase II transcription regulatory region sequence-specific DNA binding"/>
    <property type="evidence" value="ECO:0007669"/>
    <property type="project" value="TreeGrafter"/>
</dbReference>
<dbReference type="OrthoDB" id="6077919at2759"/>
<evidence type="ECO:0000256" key="1">
    <source>
        <dbReference type="ARBA" id="ARBA00022723"/>
    </source>
</evidence>
<dbReference type="SMART" id="SM00355">
    <property type="entry name" value="ZnF_C2H2"/>
    <property type="match status" value="2"/>
</dbReference>
<keyword evidence="1" id="KW-0479">Metal-binding</keyword>
<sequence>MNHYNNRHSGYRMASNSNYDNSANENDNERNYSHQYYAAGYAQAGSSLQYAQVNPGGGQYVVTSSTPLPPGVQQLSWNHQPPATYGAGGHGPGIASGYGHPVNVGSSAYVNASGAGFAANGIAYPPSNGLPLLAPGGMATAGVLQSPHIVGSHSVESTMGTFTCPHCGKSYDRKSRWESHLNTHLDVRLYRCDGSCGTTNCDVSFTSAEALGAHKKKDREVCKKCGHLVTKKNMSRHLNTHCGGLYQGAE</sequence>
<dbReference type="EMBL" id="CAFZ01000076">
    <property type="protein sequence ID" value="CCA70232.1"/>
    <property type="molecule type" value="Genomic_DNA"/>
</dbReference>
<evidence type="ECO:0000313" key="8">
    <source>
        <dbReference type="EMBL" id="CCA70232.1"/>
    </source>
</evidence>
<dbReference type="GO" id="GO:0008270">
    <property type="term" value="F:zinc ion binding"/>
    <property type="evidence" value="ECO:0007669"/>
    <property type="project" value="UniProtKB-KW"/>
</dbReference>
<dbReference type="AlphaFoldDB" id="G4TG04"/>
<evidence type="ECO:0000256" key="2">
    <source>
        <dbReference type="ARBA" id="ARBA00022737"/>
    </source>
</evidence>
<dbReference type="InterPro" id="IPR036236">
    <property type="entry name" value="Znf_C2H2_sf"/>
</dbReference>
<name>G4TG04_SERID</name>
<proteinExistence type="predicted"/>
<dbReference type="GO" id="GO:0003824">
    <property type="term" value="F:catalytic activity"/>
    <property type="evidence" value="ECO:0007669"/>
    <property type="project" value="InterPro"/>
</dbReference>
<evidence type="ECO:0000256" key="4">
    <source>
        <dbReference type="ARBA" id="ARBA00022833"/>
    </source>
</evidence>
<feature type="domain" description="C2H2-type" evidence="7">
    <location>
        <begin position="162"/>
        <end position="189"/>
    </location>
</feature>
<dbReference type="Gene3D" id="3.30.160.60">
    <property type="entry name" value="Classic Zinc Finger"/>
    <property type="match status" value="1"/>
</dbReference>
<dbReference type="SUPFAM" id="SSF57667">
    <property type="entry name" value="beta-beta-alpha zinc fingers"/>
    <property type="match status" value="1"/>
</dbReference>
<evidence type="ECO:0000256" key="3">
    <source>
        <dbReference type="ARBA" id="ARBA00022771"/>
    </source>
</evidence>
<evidence type="ECO:0000313" key="9">
    <source>
        <dbReference type="Proteomes" id="UP000007148"/>
    </source>
</evidence>
<keyword evidence="9" id="KW-1185">Reference proteome</keyword>
<feature type="region of interest" description="Disordered" evidence="6">
    <location>
        <begin position="1"/>
        <end position="28"/>
    </location>
</feature>
<accession>G4TG04</accession>
<feature type="compositionally biased region" description="Basic residues" evidence="6">
    <location>
        <begin position="1"/>
        <end position="10"/>
    </location>
</feature>
<dbReference type="InParanoid" id="G4TG04"/>
<dbReference type="PANTHER" id="PTHR24409:SF295">
    <property type="entry name" value="AZ2-RELATED"/>
    <property type="match status" value="1"/>
</dbReference>
<dbReference type="Pfam" id="PF00096">
    <property type="entry name" value="zf-C2H2"/>
    <property type="match status" value="1"/>
</dbReference>
<dbReference type="GO" id="GO:0000981">
    <property type="term" value="F:DNA-binding transcription factor activity, RNA polymerase II-specific"/>
    <property type="evidence" value="ECO:0007669"/>
    <property type="project" value="TreeGrafter"/>
</dbReference>
<gene>
    <name evidence="8" type="ORF">PIIN_04171</name>
</gene>
<dbReference type="Proteomes" id="UP000007148">
    <property type="component" value="Unassembled WGS sequence"/>
</dbReference>
<comment type="caution">
    <text evidence="8">The sequence shown here is derived from an EMBL/GenBank/DDBJ whole genome shotgun (WGS) entry which is preliminary data.</text>
</comment>
<dbReference type="PROSITE" id="PS00161">
    <property type="entry name" value="ISOCITRATE_LYASE"/>
    <property type="match status" value="1"/>
</dbReference>
<dbReference type="HOGENOM" id="CLU_1111737_0_0_1"/>
<dbReference type="STRING" id="1109443.G4TG04"/>
<reference evidence="8 9" key="1">
    <citation type="journal article" date="2011" name="PLoS Pathog.">
        <title>Endophytic Life Strategies Decoded by Genome and Transcriptome Analyses of the Mutualistic Root Symbiont Piriformospora indica.</title>
        <authorList>
            <person name="Zuccaro A."/>
            <person name="Lahrmann U."/>
            <person name="Guldener U."/>
            <person name="Langen G."/>
            <person name="Pfiffi S."/>
            <person name="Biedenkopf D."/>
            <person name="Wong P."/>
            <person name="Samans B."/>
            <person name="Grimm C."/>
            <person name="Basiewicz M."/>
            <person name="Murat C."/>
            <person name="Martin F."/>
            <person name="Kogel K.H."/>
        </authorList>
    </citation>
    <scope>NUCLEOTIDE SEQUENCE [LARGE SCALE GENOMIC DNA]</scope>
    <source>
        <strain evidence="8 9">DSM 11827</strain>
    </source>
</reference>
<evidence type="ECO:0000259" key="7">
    <source>
        <dbReference type="PROSITE" id="PS50157"/>
    </source>
</evidence>
<dbReference type="PROSITE" id="PS50157">
    <property type="entry name" value="ZINC_FINGER_C2H2_2"/>
    <property type="match status" value="1"/>
</dbReference>
<dbReference type="GO" id="GO:0005634">
    <property type="term" value="C:nucleus"/>
    <property type="evidence" value="ECO:0007669"/>
    <property type="project" value="TreeGrafter"/>
</dbReference>
<dbReference type="PROSITE" id="PS00028">
    <property type="entry name" value="ZINC_FINGER_C2H2_1"/>
    <property type="match status" value="1"/>
</dbReference>
<evidence type="ECO:0000256" key="5">
    <source>
        <dbReference type="PROSITE-ProRule" id="PRU00042"/>
    </source>
</evidence>
<keyword evidence="2" id="KW-0677">Repeat</keyword>
<dbReference type="FunFam" id="3.30.160.60:FF:000100">
    <property type="entry name" value="Zinc finger 45-like"/>
    <property type="match status" value="1"/>
</dbReference>